<dbReference type="PRINTS" id="PR00237">
    <property type="entry name" value="GPCRRHODOPSN"/>
</dbReference>
<dbReference type="GO" id="GO:0015057">
    <property type="term" value="F:thrombin-activated receptor activity"/>
    <property type="evidence" value="ECO:0007669"/>
    <property type="project" value="InterPro"/>
</dbReference>
<evidence type="ECO:0000256" key="10">
    <source>
        <dbReference type="ARBA" id="ARBA00023224"/>
    </source>
</evidence>
<dbReference type="GO" id="GO:0007596">
    <property type="term" value="P:blood coagulation"/>
    <property type="evidence" value="ECO:0007669"/>
    <property type="project" value="InterPro"/>
</dbReference>
<keyword evidence="5" id="KW-0297">G-protein coupled receptor</keyword>
<keyword evidence="4 12" id="KW-1133">Transmembrane helix</keyword>
<evidence type="ECO:0000256" key="7">
    <source>
        <dbReference type="ARBA" id="ARBA00023157"/>
    </source>
</evidence>
<dbReference type="GO" id="GO:0007200">
    <property type="term" value="P:phospholipase C-activating G protein-coupled receptor signaling pathway"/>
    <property type="evidence" value="ECO:0007669"/>
    <property type="project" value="TreeGrafter"/>
</dbReference>
<evidence type="ECO:0000256" key="9">
    <source>
        <dbReference type="ARBA" id="ARBA00023180"/>
    </source>
</evidence>
<evidence type="ECO:0000256" key="11">
    <source>
        <dbReference type="PIRSR" id="PIRSR603912-52"/>
    </source>
</evidence>
<keyword evidence="10" id="KW-0807">Transducer</keyword>
<dbReference type="AlphaFoldDB" id="A0A3B3RHC7"/>
<dbReference type="InterPro" id="IPR003912">
    <property type="entry name" value="Protea_act_rcpt"/>
</dbReference>
<evidence type="ECO:0000256" key="1">
    <source>
        <dbReference type="ARBA" id="ARBA00004651"/>
    </source>
</evidence>
<dbReference type="Pfam" id="PF00001">
    <property type="entry name" value="7tm_1"/>
    <property type="match status" value="1"/>
</dbReference>
<dbReference type="GeneTree" id="ENSGT01050000244840"/>
<feature type="transmembrane region" description="Helical" evidence="12">
    <location>
        <begin position="87"/>
        <end position="107"/>
    </location>
</feature>
<comment type="subcellular location">
    <subcellularLocation>
        <location evidence="1">Cell membrane</location>
        <topology evidence="1">Multi-pass membrane protein</topology>
    </subcellularLocation>
</comment>
<evidence type="ECO:0000256" key="6">
    <source>
        <dbReference type="ARBA" id="ARBA00023136"/>
    </source>
</evidence>
<keyword evidence="8" id="KW-0675">Receptor</keyword>
<keyword evidence="9" id="KW-0325">Glycoprotein</keyword>
<evidence type="ECO:0000313" key="15">
    <source>
        <dbReference type="Proteomes" id="UP000261540"/>
    </source>
</evidence>
<evidence type="ECO:0000259" key="13">
    <source>
        <dbReference type="PROSITE" id="PS50262"/>
    </source>
</evidence>
<feature type="transmembrane region" description="Helical" evidence="12">
    <location>
        <begin position="261"/>
        <end position="282"/>
    </location>
</feature>
<name>A0A3B3RHC7_9TELE</name>
<dbReference type="InterPro" id="IPR017452">
    <property type="entry name" value="GPCR_Rhodpsn_7TM"/>
</dbReference>
<dbReference type="InterPro" id="IPR000276">
    <property type="entry name" value="GPCR_Rhodpsn"/>
</dbReference>
<accession>A0A3B3RHC7</accession>
<keyword evidence="2" id="KW-1003">Cell membrane</keyword>
<dbReference type="PRINTS" id="PR01428">
    <property type="entry name" value="PROTEASEAR"/>
</dbReference>
<reference evidence="14" key="2">
    <citation type="submission" date="2025-09" db="UniProtKB">
        <authorList>
            <consortium name="Ensembl"/>
        </authorList>
    </citation>
    <scope>IDENTIFICATION</scope>
</reference>
<dbReference type="Ensembl" id="ENSPKIT00000042543.1">
    <property type="protein sequence ID" value="ENSPKIP00000018017.1"/>
    <property type="gene ID" value="ENSPKIG00000003733.1"/>
</dbReference>
<keyword evidence="15" id="KW-1185">Reference proteome</keyword>
<dbReference type="PANTHER" id="PTHR24232">
    <property type="entry name" value="G-PROTEIN COUPLED RECEPTOR"/>
    <property type="match status" value="1"/>
</dbReference>
<dbReference type="GO" id="GO:0005886">
    <property type="term" value="C:plasma membrane"/>
    <property type="evidence" value="ECO:0007669"/>
    <property type="project" value="UniProtKB-SubCell"/>
</dbReference>
<reference evidence="14" key="1">
    <citation type="submission" date="2025-08" db="UniProtKB">
        <authorList>
            <consortium name="Ensembl"/>
        </authorList>
    </citation>
    <scope>IDENTIFICATION</scope>
</reference>
<feature type="transmembrane region" description="Helical" evidence="12">
    <location>
        <begin position="166"/>
        <end position="186"/>
    </location>
</feature>
<feature type="disulfide bond" evidence="11">
    <location>
        <begin position="122"/>
        <end position="201"/>
    </location>
</feature>
<keyword evidence="3 12" id="KW-0812">Transmembrane</keyword>
<evidence type="ECO:0000256" key="3">
    <source>
        <dbReference type="ARBA" id="ARBA00022692"/>
    </source>
</evidence>
<keyword evidence="6 12" id="KW-0472">Membrane</keyword>
<evidence type="ECO:0000256" key="2">
    <source>
        <dbReference type="ARBA" id="ARBA00022475"/>
    </source>
</evidence>
<proteinExistence type="predicted"/>
<dbReference type="PROSITE" id="PS50262">
    <property type="entry name" value="G_PROTEIN_RECEP_F1_2"/>
    <property type="match status" value="1"/>
</dbReference>
<feature type="transmembrane region" description="Helical" evidence="12">
    <location>
        <begin position="302"/>
        <end position="321"/>
    </location>
</feature>
<evidence type="ECO:0000256" key="4">
    <source>
        <dbReference type="ARBA" id="ARBA00022989"/>
    </source>
</evidence>
<dbReference type="GO" id="GO:0035025">
    <property type="term" value="P:positive regulation of Rho protein signal transduction"/>
    <property type="evidence" value="ECO:0007669"/>
    <property type="project" value="TreeGrafter"/>
</dbReference>
<evidence type="ECO:0000256" key="8">
    <source>
        <dbReference type="ARBA" id="ARBA00023170"/>
    </source>
</evidence>
<dbReference type="Proteomes" id="UP000261540">
    <property type="component" value="Unplaced"/>
</dbReference>
<dbReference type="FunFam" id="1.20.1070.10:FF:000040">
    <property type="entry name" value="Coagulation factor 2 (thrombin) receptor"/>
    <property type="match status" value="1"/>
</dbReference>
<feature type="transmembrane region" description="Helical" evidence="12">
    <location>
        <begin position="216"/>
        <end position="240"/>
    </location>
</feature>
<evidence type="ECO:0000256" key="5">
    <source>
        <dbReference type="ARBA" id="ARBA00023040"/>
    </source>
</evidence>
<protein>
    <recommendedName>
        <fullName evidence="13">G-protein coupled receptors family 1 profile domain-containing protein</fullName>
    </recommendedName>
</protein>
<dbReference type="SUPFAM" id="SSF81321">
    <property type="entry name" value="Family A G protein-coupled receptor-like"/>
    <property type="match status" value="1"/>
</dbReference>
<dbReference type="Gene3D" id="1.20.1070.10">
    <property type="entry name" value="Rhodopsin 7-helix transmembrane proteins"/>
    <property type="match status" value="1"/>
</dbReference>
<keyword evidence="7 11" id="KW-1015">Disulfide bond</keyword>
<sequence>MFNLHSWSPKCFYFSVIGKIHVQMDSLNNISIQNISASTLEMVTSPILTRWVPGVYLLVFVVSTPCNIVSLWLLCLHTKNRNPTIIFAINLSLTDLIYSAFLPFQMVYHFQGNDWPFGRIMCSISTIVFYCNMNGSILTTCAISLERYLAIVYPLRSRHYRTTRNALLVCVFIWTLVLSVQVPVLYKDITFRVHQLNVTTCFDILPKGLFSHMTLAFLYFGALLLFFFMVPLLVLVGSYASILKTLCSSRHRDTWQSKNQTIGLIVVVMLCFVSCYLPNILLQTLHLVYFAYGRSLYVYYKLSLGLNSLSCCIDPFIYYFASREFRQKLHRKLLCWSHDEATTEARIDLTDLRNTTGETSDRHRML</sequence>
<dbReference type="PANTHER" id="PTHR24232:SF82">
    <property type="entry name" value="P2Y PURINOCEPTOR 8-LIKE"/>
    <property type="match status" value="1"/>
</dbReference>
<feature type="transmembrane region" description="Helical" evidence="12">
    <location>
        <begin position="55"/>
        <end position="75"/>
    </location>
</feature>
<evidence type="ECO:0000256" key="12">
    <source>
        <dbReference type="SAM" id="Phobius"/>
    </source>
</evidence>
<organism evidence="14 15">
    <name type="scientific">Paramormyrops kingsleyae</name>
    <dbReference type="NCBI Taxonomy" id="1676925"/>
    <lineage>
        <taxon>Eukaryota</taxon>
        <taxon>Metazoa</taxon>
        <taxon>Chordata</taxon>
        <taxon>Craniata</taxon>
        <taxon>Vertebrata</taxon>
        <taxon>Euteleostomi</taxon>
        <taxon>Actinopterygii</taxon>
        <taxon>Neopterygii</taxon>
        <taxon>Teleostei</taxon>
        <taxon>Osteoglossocephala</taxon>
        <taxon>Osteoglossomorpha</taxon>
        <taxon>Osteoglossiformes</taxon>
        <taxon>Mormyridae</taxon>
        <taxon>Paramormyrops</taxon>
    </lineage>
</organism>
<feature type="domain" description="G-protein coupled receptors family 1 profile" evidence="13">
    <location>
        <begin position="66"/>
        <end position="318"/>
    </location>
</feature>
<evidence type="ECO:0000313" key="14">
    <source>
        <dbReference type="Ensembl" id="ENSPKIP00000018017.1"/>
    </source>
</evidence>
<feature type="transmembrane region" description="Helical" evidence="12">
    <location>
        <begin position="127"/>
        <end position="145"/>
    </location>
</feature>